<accession>A0A1F4VAG6</accession>
<evidence type="ECO:0000256" key="1">
    <source>
        <dbReference type="SAM" id="MobiDB-lite"/>
    </source>
</evidence>
<organism evidence="2 3">
    <name type="scientific">candidate division WWE3 bacterium RIFCSPHIGHO2_01_FULL_48_15</name>
    <dbReference type="NCBI Taxonomy" id="1802619"/>
    <lineage>
        <taxon>Bacteria</taxon>
        <taxon>Katanobacteria</taxon>
    </lineage>
</organism>
<evidence type="ECO:0000313" key="3">
    <source>
        <dbReference type="Proteomes" id="UP000179005"/>
    </source>
</evidence>
<comment type="caution">
    <text evidence="2">The sequence shown here is derived from an EMBL/GenBank/DDBJ whole genome shotgun (WGS) entry which is preliminary data.</text>
</comment>
<protein>
    <submittedName>
        <fullName evidence="2">Uncharacterized protein</fullName>
    </submittedName>
</protein>
<dbReference type="Proteomes" id="UP000179005">
    <property type="component" value="Unassembled WGS sequence"/>
</dbReference>
<reference evidence="2 3" key="1">
    <citation type="journal article" date="2016" name="Nat. Commun.">
        <title>Thousands of microbial genomes shed light on interconnected biogeochemical processes in an aquifer system.</title>
        <authorList>
            <person name="Anantharaman K."/>
            <person name="Brown C.T."/>
            <person name="Hug L.A."/>
            <person name="Sharon I."/>
            <person name="Castelle C.J."/>
            <person name="Probst A.J."/>
            <person name="Thomas B.C."/>
            <person name="Singh A."/>
            <person name="Wilkins M.J."/>
            <person name="Karaoz U."/>
            <person name="Brodie E.L."/>
            <person name="Williams K.H."/>
            <person name="Hubbard S.S."/>
            <person name="Banfield J.F."/>
        </authorList>
    </citation>
    <scope>NUCLEOTIDE SEQUENCE [LARGE SCALE GENOMIC DNA]</scope>
</reference>
<feature type="region of interest" description="Disordered" evidence="1">
    <location>
        <begin position="120"/>
        <end position="151"/>
    </location>
</feature>
<sequence>MFLGTRDFSLNHQKHWKEIFDFRVSHAHQLDQYNPGVAGKRLTRHSQGSGFLNSWLEFVPPSSLSISGNGTVRDLLAQKNVQGVILAHPRIRVEAMELPAPLHCAGIRSFREAFYPPEVADEQEAAREESGLSAGERRRVRPPGTRSTSPVRFLPRLRTAKKISKRRGTQGRILPGHTFHLPLIAAWNYAS</sequence>
<evidence type="ECO:0000313" key="2">
    <source>
        <dbReference type="EMBL" id="OGC54164.1"/>
    </source>
</evidence>
<proteinExistence type="predicted"/>
<gene>
    <name evidence="2" type="ORF">A2797_00035</name>
</gene>
<dbReference type="AlphaFoldDB" id="A0A1F4VAG6"/>
<name>A0A1F4VAG6_UNCKA</name>
<dbReference type="EMBL" id="MEVC01000023">
    <property type="protein sequence ID" value="OGC54164.1"/>
    <property type="molecule type" value="Genomic_DNA"/>
</dbReference>